<keyword evidence="1" id="KW-0812">Transmembrane</keyword>
<keyword evidence="1" id="KW-0472">Membrane</keyword>
<feature type="transmembrane region" description="Helical" evidence="1">
    <location>
        <begin position="137"/>
        <end position="158"/>
    </location>
</feature>
<name>A0ABS2MY13_9BACI</name>
<protein>
    <recommendedName>
        <fullName evidence="4">DUF1189 domain-containing protein</fullName>
    </recommendedName>
</protein>
<evidence type="ECO:0000256" key="1">
    <source>
        <dbReference type="SAM" id="Phobius"/>
    </source>
</evidence>
<dbReference type="RefSeq" id="WP_204498185.1">
    <property type="nucleotide sequence ID" value="NZ_JAFBDR010000005.1"/>
</dbReference>
<keyword evidence="1" id="KW-1133">Transmembrane helix</keyword>
<reference evidence="2 3" key="1">
    <citation type="submission" date="2021-01" db="EMBL/GenBank/DDBJ databases">
        <title>Genomic Encyclopedia of Type Strains, Phase IV (KMG-IV): sequencing the most valuable type-strain genomes for metagenomic binning, comparative biology and taxonomic classification.</title>
        <authorList>
            <person name="Goeker M."/>
        </authorList>
    </citation>
    <scope>NUCLEOTIDE SEQUENCE [LARGE SCALE GENOMIC DNA]</scope>
    <source>
        <strain evidence="2 3">DSM 23711</strain>
    </source>
</reference>
<dbReference type="InterPro" id="IPR009574">
    <property type="entry name" value="DUF1189"/>
</dbReference>
<feature type="transmembrane region" description="Helical" evidence="1">
    <location>
        <begin position="111"/>
        <end position="131"/>
    </location>
</feature>
<feature type="transmembrane region" description="Helical" evidence="1">
    <location>
        <begin position="66"/>
        <end position="99"/>
    </location>
</feature>
<evidence type="ECO:0000313" key="3">
    <source>
        <dbReference type="Proteomes" id="UP001296943"/>
    </source>
</evidence>
<evidence type="ECO:0000313" key="2">
    <source>
        <dbReference type="EMBL" id="MBM7570769.1"/>
    </source>
</evidence>
<sequence length="161" mass="18675">MKPIKTLVQLFKQSIHLPNKKVVFGLNRVTMRDALTYLFVLLFILLLPDGIDWLSNGQMIGDSQHSVYVLLVITFYPMYVIFSGLIGSSLLAVGGFIFAKICKRNLAYQHIWKMSLFALTIPLMLNTILSLLGWEYWLIQLFLFGFFYIILVRMVMIYPKK</sequence>
<proteinExistence type="predicted"/>
<accession>A0ABS2MY13</accession>
<dbReference type="Proteomes" id="UP001296943">
    <property type="component" value="Unassembled WGS sequence"/>
</dbReference>
<gene>
    <name evidence="2" type="ORF">JOC48_001247</name>
</gene>
<dbReference type="Pfam" id="PF06691">
    <property type="entry name" value="DUF1189"/>
    <property type="match status" value="1"/>
</dbReference>
<comment type="caution">
    <text evidence="2">The sequence shown here is derived from an EMBL/GenBank/DDBJ whole genome shotgun (WGS) entry which is preliminary data.</text>
</comment>
<feature type="transmembrane region" description="Helical" evidence="1">
    <location>
        <begin position="34"/>
        <end position="54"/>
    </location>
</feature>
<organism evidence="2 3">
    <name type="scientific">Aquibacillus albus</name>
    <dbReference type="NCBI Taxonomy" id="1168171"/>
    <lineage>
        <taxon>Bacteria</taxon>
        <taxon>Bacillati</taxon>
        <taxon>Bacillota</taxon>
        <taxon>Bacilli</taxon>
        <taxon>Bacillales</taxon>
        <taxon>Bacillaceae</taxon>
        <taxon>Aquibacillus</taxon>
    </lineage>
</organism>
<dbReference type="EMBL" id="JAFBDR010000005">
    <property type="protein sequence ID" value="MBM7570769.1"/>
    <property type="molecule type" value="Genomic_DNA"/>
</dbReference>
<evidence type="ECO:0008006" key="4">
    <source>
        <dbReference type="Google" id="ProtNLM"/>
    </source>
</evidence>
<keyword evidence="3" id="KW-1185">Reference proteome</keyword>